<dbReference type="FunFam" id="1.20.1740.10:FF:000039">
    <property type="entry name" value="Neutral amino acid transporter (Eurofung)"/>
    <property type="match status" value="1"/>
</dbReference>
<sequence length="530" mass="58022">MALGFGSKNKKVDDGVDSTTALPPPTGAHALSNSSSRPGEKSPILDDDSPFDLEHGERRRSSRIGGPVTKPIVPGDTSDSDSNISVGKQIELEASNAIKYRTCSWPKTAALLFSEYICLAIMSFPYSYSVLGLVPGLILTVVVAALVLYTSLILWEFCLKHPEVKDVCDIGQMLFFNSRVAWWLTGFMFILNNTFIQGLHCLTGANYLNTMSNHGICTIGFSAIVAVISWICSLPRTFSTLAKLATASAFFTFISVLLATIFAGIEDHPQGYPSKGEPIVLAIPAKGTTFVAGMNAFMNISYTFIGQITIPSFIAEMKNPRDFPKALWAVTIAEVIVFSLVGAIVYAYTGTNYNTAPAFGSLGNELYKKISFSFMIPTIIFLGVLYASVTARFVYFRLFSGTRHMGNHTVVGWASWAAILGCTWVLAFIIAEVIPFFSDLLSLMSSLFDSFFGFIFWGVAYFRLRRIEYGPDFWRSRGWKGYCGFFFNVILICIGLLFLSGGTYASVQSIIQGYETDTFGGAFTCASNGI</sequence>
<dbReference type="OrthoDB" id="294730at2759"/>
<name>A0A6A6BMM9_9PEZI</name>
<keyword evidence="5 7" id="KW-0472">Membrane</keyword>
<dbReference type="PANTHER" id="PTHR22950:SF20">
    <property type="entry name" value="AMINO ACID TRANSPORTER (EUROFUNG)"/>
    <property type="match status" value="1"/>
</dbReference>
<evidence type="ECO:0000256" key="6">
    <source>
        <dbReference type="SAM" id="MobiDB-lite"/>
    </source>
</evidence>
<feature type="transmembrane region" description="Helical" evidence="7">
    <location>
        <begin position="211"/>
        <end position="232"/>
    </location>
</feature>
<evidence type="ECO:0000259" key="8">
    <source>
        <dbReference type="Pfam" id="PF01490"/>
    </source>
</evidence>
<keyword evidence="10" id="KW-1185">Reference proteome</keyword>
<feature type="transmembrane region" description="Helical" evidence="7">
    <location>
        <begin position="109"/>
        <end position="128"/>
    </location>
</feature>
<feature type="transmembrane region" description="Helical" evidence="7">
    <location>
        <begin position="410"/>
        <end position="431"/>
    </location>
</feature>
<reference evidence="9" key="1">
    <citation type="journal article" date="2020" name="Stud. Mycol.">
        <title>101 Dothideomycetes genomes: a test case for predicting lifestyles and emergence of pathogens.</title>
        <authorList>
            <person name="Haridas S."/>
            <person name="Albert R."/>
            <person name="Binder M."/>
            <person name="Bloem J."/>
            <person name="Labutti K."/>
            <person name="Salamov A."/>
            <person name="Andreopoulos B."/>
            <person name="Baker S."/>
            <person name="Barry K."/>
            <person name="Bills G."/>
            <person name="Bluhm B."/>
            <person name="Cannon C."/>
            <person name="Castanera R."/>
            <person name="Culley D."/>
            <person name="Daum C."/>
            <person name="Ezra D."/>
            <person name="Gonzalez J."/>
            <person name="Henrissat B."/>
            <person name="Kuo A."/>
            <person name="Liang C."/>
            <person name="Lipzen A."/>
            <person name="Lutzoni F."/>
            <person name="Magnuson J."/>
            <person name="Mondo S."/>
            <person name="Nolan M."/>
            <person name="Ohm R."/>
            <person name="Pangilinan J."/>
            <person name="Park H.-J."/>
            <person name="Ramirez L."/>
            <person name="Alfaro M."/>
            <person name="Sun H."/>
            <person name="Tritt A."/>
            <person name="Yoshinaga Y."/>
            <person name="Zwiers L.-H."/>
            <person name="Turgeon B."/>
            <person name="Goodwin S."/>
            <person name="Spatafora J."/>
            <person name="Crous P."/>
            <person name="Grigoriev I."/>
        </authorList>
    </citation>
    <scope>NUCLEOTIDE SEQUENCE</scope>
    <source>
        <strain evidence="9">CBS 121167</strain>
    </source>
</reference>
<evidence type="ECO:0000256" key="3">
    <source>
        <dbReference type="ARBA" id="ARBA00022692"/>
    </source>
</evidence>
<dbReference type="Pfam" id="PF01490">
    <property type="entry name" value="Aa_trans"/>
    <property type="match status" value="1"/>
</dbReference>
<dbReference type="Proteomes" id="UP000799438">
    <property type="component" value="Unassembled WGS sequence"/>
</dbReference>
<feature type="region of interest" description="Disordered" evidence="6">
    <location>
        <begin position="1"/>
        <end position="83"/>
    </location>
</feature>
<feature type="transmembrane region" description="Helical" evidence="7">
    <location>
        <begin position="296"/>
        <end position="314"/>
    </location>
</feature>
<comment type="subcellular location">
    <subcellularLocation>
        <location evidence="1">Membrane</location>
        <topology evidence="1">Multi-pass membrane protein</topology>
    </subcellularLocation>
</comment>
<evidence type="ECO:0000256" key="2">
    <source>
        <dbReference type="ARBA" id="ARBA00008066"/>
    </source>
</evidence>
<dbReference type="PANTHER" id="PTHR22950">
    <property type="entry name" value="AMINO ACID TRANSPORTER"/>
    <property type="match status" value="1"/>
</dbReference>
<evidence type="ECO:0000313" key="9">
    <source>
        <dbReference type="EMBL" id="KAF2145389.1"/>
    </source>
</evidence>
<dbReference type="GO" id="GO:0015179">
    <property type="term" value="F:L-amino acid transmembrane transporter activity"/>
    <property type="evidence" value="ECO:0007669"/>
    <property type="project" value="TreeGrafter"/>
</dbReference>
<comment type="similarity">
    <text evidence="2">Belongs to the amino acid/polyamine transporter 2 family.</text>
</comment>
<feature type="transmembrane region" description="Helical" evidence="7">
    <location>
        <begin position="244"/>
        <end position="265"/>
    </location>
</feature>
<feature type="transmembrane region" description="Helical" evidence="7">
    <location>
        <begin position="326"/>
        <end position="349"/>
    </location>
</feature>
<feature type="transmembrane region" description="Helical" evidence="7">
    <location>
        <begin position="134"/>
        <end position="159"/>
    </location>
</feature>
<feature type="transmembrane region" description="Helical" evidence="7">
    <location>
        <begin position="180"/>
        <end position="199"/>
    </location>
</feature>
<protein>
    <recommendedName>
        <fullName evidence="8">Amino acid transporter transmembrane domain-containing protein</fullName>
    </recommendedName>
</protein>
<gene>
    <name evidence="9" type="ORF">K452DRAFT_305418</name>
</gene>
<dbReference type="RefSeq" id="XP_033401101.1">
    <property type="nucleotide sequence ID" value="XM_033542897.1"/>
</dbReference>
<dbReference type="GO" id="GO:0016020">
    <property type="term" value="C:membrane"/>
    <property type="evidence" value="ECO:0007669"/>
    <property type="project" value="UniProtKB-SubCell"/>
</dbReference>
<organism evidence="9 10">
    <name type="scientific">Aplosporella prunicola CBS 121167</name>
    <dbReference type="NCBI Taxonomy" id="1176127"/>
    <lineage>
        <taxon>Eukaryota</taxon>
        <taxon>Fungi</taxon>
        <taxon>Dikarya</taxon>
        <taxon>Ascomycota</taxon>
        <taxon>Pezizomycotina</taxon>
        <taxon>Dothideomycetes</taxon>
        <taxon>Dothideomycetes incertae sedis</taxon>
        <taxon>Botryosphaeriales</taxon>
        <taxon>Aplosporellaceae</taxon>
        <taxon>Aplosporella</taxon>
    </lineage>
</organism>
<evidence type="ECO:0000256" key="5">
    <source>
        <dbReference type="ARBA" id="ARBA00023136"/>
    </source>
</evidence>
<evidence type="ECO:0000256" key="7">
    <source>
        <dbReference type="SAM" id="Phobius"/>
    </source>
</evidence>
<keyword evidence="4 7" id="KW-1133">Transmembrane helix</keyword>
<dbReference type="Gene3D" id="1.20.1740.10">
    <property type="entry name" value="Amino acid/polyamine transporter I"/>
    <property type="match status" value="1"/>
</dbReference>
<dbReference type="GeneID" id="54300394"/>
<dbReference type="EMBL" id="ML995477">
    <property type="protein sequence ID" value="KAF2145389.1"/>
    <property type="molecule type" value="Genomic_DNA"/>
</dbReference>
<accession>A0A6A6BMM9</accession>
<evidence type="ECO:0000313" key="10">
    <source>
        <dbReference type="Proteomes" id="UP000799438"/>
    </source>
</evidence>
<dbReference type="InterPro" id="IPR013057">
    <property type="entry name" value="AA_transpt_TM"/>
</dbReference>
<proteinExistence type="inferred from homology"/>
<keyword evidence="3 7" id="KW-0812">Transmembrane</keyword>
<dbReference type="AlphaFoldDB" id="A0A6A6BMM9"/>
<evidence type="ECO:0000256" key="4">
    <source>
        <dbReference type="ARBA" id="ARBA00022989"/>
    </source>
</evidence>
<feature type="transmembrane region" description="Helical" evidence="7">
    <location>
        <begin position="369"/>
        <end position="389"/>
    </location>
</feature>
<feature type="domain" description="Amino acid transporter transmembrane" evidence="8">
    <location>
        <begin position="102"/>
        <end position="507"/>
    </location>
</feature>
<feature type="transmembrane region" description="Helical" evidence="7">
    <location>
        <begin position="443"/>
        <end position="464"/>
    </location>
</feature>
<feature type="transmembrane region" description="Helical" evidence="7">
    <location>
        <begin position="485"/>
        <end position="507"/>
    </location>
</feature>
<evidence type="ECO:0000256" key="1">
    <source>
        <dbReference type="ARBA" id="ARBA00004141"/>
    </source>
</evidence>